<dbReference type="AlphaFoldDB" id="A0A9W6KGN0"/>
<gene>
    <name evidence="1" type="ORF">GCM10017581_034690</name>
</gene>
<organism evidence="1 2">
    <name type="scientific">Dactylosporangium matsuzakiense</name>
    <dbReference type="NCBI Taxonomy" id="53360"/>
    <lineage>
        <taxon>Bacteria</taxon>
        <taxon>Bacillati</taxon>
        <taxon>Actinomycetota</taxon>
        <taxon>Actinomycetes</taxon>
        <taxon>Micromonosporales</taxon>
        <taxon>Micromonosporaceae</taxon>
        <taxon>Dactylosporangium</taxon>
    </lineage>
</organism>
<dbReference type="EMBL" id="BSFP01000018">
    <property type="protein sequence ID" value="GLL01727.1"/>
    <property type="molecule type" value="Genomic_DNA"/>
</dbReference>
<proteinExistence type="predicted"/>
<sequence>MQAQREEARHREPLVGEVAHVGQARRECGRRREVRHAPHYASRPGKIHLRPRYRRRHHDRVTTRLSGGVIPAASERVFPPGADRPGAPVAVGPAGAGPGQALERLAALVAAGGSVSADAGVDLGDGFRSARIEGGAGNRRDGVLAALRVVGAAPLGGPAGVSVALFGIDATRPLGAAATAAVAAGRWAALRFAVTAAEVLGPEQLVTLLGLTAPDGFDPFPDGLPSVVGTHLRQILDPLPRPRRLALLQDLWAAVCAQEEDRRHRARRRATQAGDDRVQQLRERHARYLDDEIVEAVRRTVRREPTVADAARWQAPLWYREQRANAILWDCLAATVLVRLAISVADRGSAAALHEHRAEITAAAALLHKHHARLAAQAIEGFGDLPARPGIVLRRIAQRPDDAFVRAAVADARIYGWLALENAIDMLYAMHDEPPGLVRQAALRWAEGSMAAWREAVGLFSPERPARWLQPPRLGLAEGLSLGQLIERGEPAPEHVGDLLWMAELGDALAVLEGHAAAEVRYGPVLHVDWDPPAAERSPLDPSLDSIALAAAGTAQLAGLAGLRAGTAVAAAARRARTWAGLVASLQEAAAVAEALTAAFVVPEAVLATDGSALPGGMELIEIARTARQIAEWGGYMGNCIGGPDYVDAALDGRCVLVALRATGLLVLNAELRPSARGWRIEQVRARFNHDPEPELAERFRAWVAALPPPPVAAPAEAPPPPARPRRGRVRTPAARVAADHGASLGTRAAAAVAEAAEPVGLLARLAPLLTQSERYDHVGARIYPTAEAFRARDLAAPGRAPVEPPAVGDDLAALTALRRASPGALMRALAAALEPGGGLTAAQAWRAGGARPLTAALAEYPGPQLRPLAVDAPLPGSLRTVAKAPGIAEARTAELVAQRVRRALGGLLRAGSAALAGRRPYGIDVPMLCACALAVTTWSGPGVPVLGPRRVHVAGFPASALNDETGPWAAAWPDAEELGADRAAFWYRIVAHGLLVPAAWLEPSGWPALWTHANRRRG</sequence>
<reference evidence="1" key="2">
    <citation type="submission" date="2023-01" db="EMBL/GenBank/DDBJ databases">
        <authorList>
            <person name="Sun Q."/>
            <person name="Evtushenko L."/>
        </authorList>
    </citation>
    <scope>NUCLEOTIDE SEQUENCE</scope>
    <source>
        <strain evidence="1">VKM Ac-1321</strain>
    </source>
</reference>
<evidence type="ECO:0000313" key="2">
    <source>
        <dbReference type="Proteomes" id="UP001143480"/>
    </source>
</evidence>
<evidence type="ECO:0000313" key="1">
    <source>
        <dbReference type="EMBL" id="GLL01727.1"/>
    </source>
</evidence>
<reference evidence="1" key="1">
    <citation type="journal article" date="2014" name="Int. J. Syst. Evol. Microbiol.">
        <title>Complete genome sequence of Corynebacterium casei LMG S-19264T (=DSM 44701T), isolated from a smear-ripened cheese.</title>
        <authorList>
            <consortium name="US DOE Joint Genome Institute (JGI-PGF)"/>
            <person name="Walter F."/>
            <person name="Albersmeier A."/>
            <person name="Kalinowski J."/>
            <person name="Ruckert C."/>
        </authorList>
    </citation>
    <scope>NUCLEOTIDE SEQUENCE</scope>
    <source>
        <strain evidence="1">VKM Ac-1321</strain>
    </source>
</reference>
<protein>
    <submittedName>
        <fullName evidence="1">Uncharacterized protein</fullName>
    </submittedName>
</protein>
<keyword evidence="2" id="KW-1185">Reference proteome</keyword>
<dbReference type="Proteomes" id="UP001143480">
    <property type="component" value="Unassembled WGS sequence"/>
</dbReference>
<name>A0A9W6KGN0_9ACTN</name>
<accession>A0A9W6KGN0</accession>
<comment type="caution">
    <text evidence="1">The sequence shown here is derived from an EMBL/GenBank/DDBJ whole genome shotgun (WGS) entry which is preliminary data.</text>
</comment>